<feature type="binding site" evidence="7">
    <location>
        <position position="127"/>
    </location>
    <ligand>
        <name>ATP</name>
        <dbReference type="ChEBI" id="CHEBI:30616"/>
    </ligand>
</feature>
<feature type="binding site" evidence="7">
    <location>
        <position position="26"/>
    </location>
    <ligand>
        <name>Mg(2+)</name>
        <dbReference type="ChEBI" id="CHEBI:18420"/>
    </ligand>
</feature>
<dbReference type="UniPathway" id="UPA00053">
    <property type="reaction ID" value="UER00088"/>
</dbReference>
<keyword evidence="7" id="KW-0460">Magnesium</keyword>
<comment type="pathway">
    <text evidence="7">Metabolic intermediate biosynthesis; chorismate biosynthesis; chorismate from D-erythrose 4-phosphate and phosphoenolpyruvate: step 5/7.</text>
</comment>
<comment type="function">
    <text evidence="7">Catalyzes the specific phosphorylation of the 3-hydroxyl group of shikimic acid using ATP as a cosubstrate.</text>
</comment>
<dbReference type="EMBL" id="FOIF01000001">
    <property type="protein sequence ID" value="SES63530.1"/>
    <property type="molecule type" value="Genomic_DNA"/>
</dbReference>
<keyword evidence="9" id="KW-1185">Reference proteome</keyword>
<feature type="binding site" evidence="7">
    <location>
        <position position="90"/>
    </location>
    <ligand>
        <name>substrate</name>
    </ligand>
</feature>
<dbReference type="GO" id="GO:0009423">
    <property type="term" value="P:chorismate biosynthetic process"/>
    <property type="evidence" value="ECO:0007669"/>
    <property type="project" value="UniProtKB-UniRule"/>
</dbReference>
<dbReference type="RefSeq" id="WP_091347918.1">
    <property type="nucleotide sequence ID" value="NZ_FOIF01000001.1"/>
</dbReference>
<evidence type="ECO:0000256" key="7">
    <source>
        <dbReference type="HAMAP-Rule" id="MF_00109"/>
    </source>
</evidence>
<keyword evidence="1 7" id="KW-0028">Amino-acid biosynthesis</keyword>
<feature type="binding site" evidence="7">
    <location>
        <begin position="22"/>
        <end position="27"/>
    </location>
    <ligand>
        <name>ATP</name>
        <dbReference type="ChEBI" id="CHEBI:30616"/>
    </ligand>
</feature>
<comment type="cofactor">
    <cofactor evidence="7">
        <name>Mg(2+)</name>
        <dbReference type="ChEBI" id="CHEBI:18420"/>
    </cofactor>
    <text evidence="7">Binds 1 Mg(2+) ion per subunit.</text>
</comment>
<evidence type="ECO:0000313" key="8">
    <source>
        <dbReference type="EMBL" id="SES63530.1"/>
    </source>
</evidence>
<dbReference type="GO" id="GO:0000287">
    <property type="term" value="F:magnesium ion binding"/>
    <property type="evidence" value="ECO:0007669"/>
    <property type="project" value="UniProtKB-UniRule"/>
</dbReference>
<gene>
    <name evidence="7" type="primary">aroK</name>
    <name evidence="8" type="ORF">SAMN03080614_1001149</name>
</gene>
<evidence type="ECO:0000256" key="1">
    <source>
        <dbReference type="ARBA" id="ARBA00022605"/>
    </source>
</evidence>
<dbReference type="GO" id="GO:0005829">
    <property type="term" value="C:cytosol"/>
    <property type="evidence" value="ECO:0007669"/>
    <property type="project" value="TreeGrafter"/>
</dbReference>
<dbReference type="PANTHER" id="PTHR21087">
    <property type="entry name" value="SHIKIMATE KINASE"/>
    <property type="match status" value="1"/>
</dbReference>
<feature type="binding site" evidence="7">
    <location>
        <position position="44"/>
    </location>
    <ligand>
        <name>substrate</name>
    </ligand>
</feature>
<dbReference type="InterPro" id="IPR027417">
    <property type="entry name" value="P-loop_NTPase"/>
</dbReference>
<dbReference type="Pfam" id="PF01202">
    <property type="entry name" value="SKI"/>
    <property type="match status" value="1"/>
</dbReference>
<feature type="binding site" evidence="7">
    <location>
        <position position="161"/>
    </location>
    <ligand>
        <name>ATP</name>
        <dbReference type="ChEBI" id="CHEBI:30616"/>
    </ligand>
</feature>
<dbReference type="GO" id="GO:0009073">
    <property type="term" value="P:aromatic amino acid family biosynthetic process"/>
    <property type="evidence" value="ECO:0007669"/>
    <property type="project" value="UniProtKB-KW"/>
</dbReference>
<dbReference type="PANTHER" id="PTHR21087:SF16">
    <property type="entry name" value="SHIKIMATE KINASE 1, CHLOROPLASTIC"/>
    <property type="match status" value="1"/>
</dbReference>
<comment type="catalytic activity">
    <reaction evidence="7">
        <text>shikimate + ATP = 3-phosphoshikimate + ADP + H(+)</text>
        <dbReference type="Rhea" id="RHEA:13121"/>
        <dbReference type="ChEBI" id="CHEBI:15378"/>
        <dbReference type="ChEBI" id="CHEBI:30616"/>
        <dbReference type="ChEBI" id="CHEBI:36208"/>
        <dbReference type="ChEBI" id="CHEBI:145989"/>
        <dbReference type="ChEBI" id="CHEBI:456216"/>
        <dbReference type="EC" id="2.7.1.71"/>
    </reaction>
</comment>
<keyword evidence="7" id="KW-0479">Metal-binding</keyword>
<accession>A0A1H9Y4A9</accession>
<dbReference type="CDD" id="cd00464">
    <property type="entry name" value="SK"/>
    <property type="match status" value="1"/>
</dbReference>
<keyword evidence="3 7" id="KW-0547">Nucleotide-binding</keyword>
<evidence type="ECO:0000256" key="6">
    <source>
        <dbReference type="ARBA" id="ARBA00023141"/>
    </source>
</evidence>
<name>A0A1H9Y4A9_9FIRM</name>
<keyword evidence="6 7" id="KW-0057">Aromatic amino acid biosynthesis</keyword>
<comment type="similarity">
    <text evidence="7">Belongs to the shikimate kinase family.</text>
</comment>
<dbReference type="InterPro" id="IPR031322">
    <property type="entry name" value="Shikimate/glucono_kinase"/>
</dbReference>
<dbReference type="GO" id="GO:0004765">
    <property type="term" value="F:shikimate kinase activity"/>
    <property type="evidence" value="ECO:0007669"/>
    <property type="project" value="UniProtKB-UniRule"/>
</dbReference>
<dbReference type="OrthoDB" id="9813659at2"/>
<keyword evidence="7" id="KW-0963">Cytoplasm</keyword>
<dbReference type="PRINTS" id="PR01100">
    <property type="entry name" value="SHIKIMTKNASE"/>
</dbReference>
<evidence type="ECO:0000256" key="4">
    <source>
        <dbReference type="ARBA" id="ARBA00022777"/>
    </source>
</evidence>
<dbReference type="GO" id="GO:0008652">
    <property type="term" value="P:amino acid biosynthetic process"/>
    <property type="evidence" value="ECO:0007669"/>
    <property type="project" value="UniProtKB-KW"/>
</dbReference>
<evidence type="ECO:0000256" key="2">
    <source>
        <dbReference type="ARBA" id="ARBA00022679"/>
    </source>
</evidence>
<organism evidence="8 9">
    <name type="scientific">Anaerobranca gottschalkii DSM 13577</name>
    <dbReference type="NCBI Taxonomy" id="1120990"/>
    <lineage>
        <taxon>Bacteria</taxon>
        <taxon>Bacillati</taxon>
        <taxon>Bacillota</taxon>
        <taxon>Clostridia</taxon>
        <taxon>Eubacteriales</taxon>
        <taxon>Proteinivoracaceae</taxon>
        <taxon>Anaerobranca</taxon>
    </lineage>
</organism>
<dbReference type="STRING" id="1120990.SAMN03080614_1001149"/>
<dbReference type="AlphaFoldDB" id="A0A1H9Y4A9"/>
<keyword evidence="2 7" id="KW-0808">Transferase</keyword>
<feature type="binding site" evidence="7">
    <location>
        <position position="145"/>
    </location>
    <ligand>
        <name>substrate</name>
    </ligand>
</feature>
<dbReference type="GO" id="GO:0005524">
    <property type="term" value="F:ATP binding"/>
    <property type="evidence" value="ECO:0007669"/>
    <property type="project" value="UniProtKB-UniRule"/>
</dbReference>
<dbReference type="InterPro" id="IPR000623">
    <property type="entry name" value="Shikimate_kinase/TSH1"/>
</dbReference>
<comment type="subunit">
    <text evidence="7">Monomer.</text>
</comment>
<feature type="binding site" evidence="7">
    <location>
        <position position="68"/>
    </location>
    <ligand>
        <name>substrate</name>
    </ligand>
</feature>
<protein>
    <recommendedName>
        <fullName evidence="7">Shikimate kinase</fullName>
        <shortName evidence="7">SK</shortName>
        <ecNumber evidence="7">2.7.1.71</ecNumber>
    </recommendedName>
</protein>
<dbReference type="Proteomes" id="UP000243819">
    <property type="component" value="Unassembled WGS sequence"/>
</dbReference>
<evidence type="ECO:0000256" key="3">
    <source>
        <dbReference type="ARBA" id="ARBA00022741"/>
    </source>
</evidence>
<dbReference type="HAMAP" id="MF_00109">
    <property type="entry name" value="Shikimate_kinase"/>
    <property type="match status" value="1"/>
</dbReference>
<dbReference type="SUPFAM" id="SSF52540">
    <property type="entry name" value="P-loop containing nucleoside triphosphate hydrolases"/>
    <property type="match status" value="1"/>
</dbReference>
<comment type="subcellular location">
    <subcellularLocation>
        <location evidence="7">Cytoplasm</location>
    </subcellularLocation>
</comment>
<proteinExistence type="inferred from homology"/>
<evidence type="ECO:0000256" key="5">
    <source>
        <dbReference type="ARBA" id="ARBA00022840"/>
    </source>
</evidence>
<sequence length="177" mass="20193">MLWKRLKGVPAIKRLVLIGFSGSGKTTVGKLLAQTTSLPLYSIDQMVEDKAGISIPEIFERYGEEYFRQLESGIIKEVVEKGEGIIDCGGGVVERESNMQLLKSFGEIVWLKCPLETLLSRLEKNDRPLLKNKDILYIQEFFGRREVLYQRYGDITVNSDRDLPRIIAELLEILNLD</sequence>
<keyword evidence="5 7" id="KW-0067">ATP-binding</keyword>
<dbReference type="Gene3D" id="3.40.50.300">
    <property type="entry name" value="P-loop containing nucleotide triphosphate hydrolases"/>
    <property type="match status" value="1"/>
</dbReference>
<reference evidence="9" key="1">
    <citation type="submission" date="2016-10" db="EMBL/GenBank/DDBJ databases">
        <authorList>
            <person name="Varghese N."/>
            <person name="Submissions S."/>
        </authorList>
    </citation>
    <scope>NUCLEOTIDE SEQUENCE [LARGE SCALE GENOMIC DNA]</scope>
    <source>
        <strain evidence="9">DSM 13577</strain>
    </source>
</reference>
<dbReference type="EC" id="2.7.1.71" evidence="7"/>
<evidence type="ECO:0000313" key="9">
    <source>
        <dbReference type="Proteomes" id="UP000243819"/>
    </source>
</evidence>
<keyword evidence="4 7" id="KW-0418">Kinase</keyword>